<sequence length="68" mass="8197">ASLQGYGRHCHFCLDFRWLLIRKQHALVLHKQCSGLEDPPYNCPSHESLFHCFRRRSPRFWQDISRQS</sequence>
<gene>
    <name evidence="1" type="ORF">Gohar_018958</name>
</gene>
<feature type="non-terminal residue" evidence="1">
    <location>
        <position position="1"/>
    </location>
</feature>
<protein>
    <submittedName>
        <fullName evidence="1">Uncharacterized protein</fullName>
    </submittedName>
</protein>
<keyword evidence="2" id="KW-1185">Reference proteome</keyword>
<dbReference type="AlphaFoldDB" id="A0A7J9GAP8"/>
<proteinExistence type="predicted"/>
<accession>A0A7J9GAP8</accession>
<name>A0A7J9GAP8_9ROSI</name>
<dbReference type="EMBL" id="JABFAD010000003">
    <property type="protein sequence ID" value="MBA0794649.1"/>
    <property type="molecule type" value="Genomic_DNA"/>
</dbReference>
<reference evidence="1 2" key="1">
    <citation type="journal article" date="2019" name="Genome Biol. Evol.">
        <title>Insights into the evolution of the New World diploid cottons (Gossypium, subgenus Houzingenia) based on genome sequencing.</title>
        <authorList>
            <person name="Grover C.E."/>
            <person name="Arick M.A. 2nd"/>
            <person name="Thrash A."/>
            <person name="Conover J.L."/>
            <person name="Sanders W.S."/>
            <person name="Peterson D.G."/>
            <person name="Frelichowski J.E."/>
            <person name="Scheffler J.A."/>
            <person name="Scheffler B.E."/>
            <person name="Wendel J.F."/>
        </authorList>
    </citation>
    <scope>NUCLEOTIDE SEQUENCE [LARGE SCALE GENOMIC DNA]</scope>
    <source>
        <strain evidence="1">0</strain>
        <tissue evidence="1">Leaf</tissue>
    </source>
</reference>
<evidence type="ECO:0000313" key="1">
    <source>
        <dbReference type="EMBL" id="MBA0794649.1"/>
    </source>
</evidence>
<dbReference type="Proteomes" id="UP000593560">
    <property type="component" value="Unassembled WGS sequence"/>
</dbReference>
<organism evidence="1 2">
    <name type="scientific">Gossypium harknessii</name>
    <dbReference type="NCBI Taxonomy" id="34285"/>
    <lineage>
        <taxon>Eukaryota</taxon>
        <taxon>Viridiplantae</taxon>
        <taxon>Streptophyta</taxon>
        <taxon>Embryophyta</taxon>
        <taxon>Tracheophyta</taxon>
        <taxon>Spermatophyta</taxon>
        <taxon>Magnoliopsida</taxon>
        <taxon>eudicotyledons</taxon>
        <taxon>Gunneridae</taxon>
        <taxon>Pentapetalae</taxon>
        <taxon>rosids</taxon>
        <taxon>malvids</taxon>
        <taxon>Malvales</taxon>
        <taxon>Malvaceae</taxon>
        <taxon>Malvoideae</taxon>
        <taxon>Gossypium</taxon>
    </lineage>
</organism>
<evidence type="ECO:0000313" key="2">
    <source>
        <dbReference type="Proteomes" id="UP000593560"/>
    </source>
</evidence>
<comment type="caution">
    <text evidence="1">The sequence shown here is derived from an EMBL/GenBank/DDBJ whole genome shotgun (WGS) entry which is preliminary data.</text>
</comment>